<keyword evidence="3" id="KW-1185">Reference proteome</keyword>
<dbReference type="AlphaFoldDB" id="A0AAN5D8L3"/>
<proteinExistence type="predicted"/>
<organism evidence="2 3">
    <name type="scientific">Pristionchus mayeri</name>
    <dbReference type="NCBI Taxonomy" id="1317129"/>
    <lineage>
        <taxon>Eukaryota</taxon>
        <taxon>Metazoa</taxon>
        <taxon>Ecdysozoa</taxon>
        <taxon>Nematoda</taxon>
        <taxon>Chromadorea</taxon>
        <taxon>Rhabditida</taxon>
        <taxon>Rhabditina</taxon>
        <taxon>Diplogasteromorpha</taxon>
        <taxon>Diplogasteroidea</taxon>
        <taxon>Neodiplogasteridae</taxon>
        <taxon>Pristionchus</taxon>
    </lineage>
</organism>
<feature type="non-terminal residue" evidence="2">
    <location>
        <position position="1"/>
    </location>
</feature>
<evidence type="ECO:0000256" key="1">
    <source>
        <dbReference type="SAM" id="MobiDB-lite"/>
    </source>
</evidence>
<feature type="region of interest" description="Disordered" evidence="1">
    <location>
        <begin position="98"/>
        <end position="123"/>
    </location>
</feature>
<evidence type="ECO:0008006" key="4">
    <source>
        <dbReference type="Google" id="ProtNLM"/>
    </source>
</evidence>
<protein>
    <recommendedName>
        <fullName evidence="4">CCHC-type domain-containing protein</fullName>
    </recommendedName>
</protein>
<dbReference type="Proteomes" id="UP001328107">
    <property type="component" value="Unassembled WGS sequence"/>
</dbReference>
<evidence type="ECO:0000313" key="2">
    <source>
        <dbReference type="EMBL" id="GMR58421.1"/>
    </source>
</evidence>
<dbReference type="EMBL" id="BTRK01000006">
    <property type="protein sequence ID" value="GMR58421.1"/>
    <property type="molecule type" value="Genomic_DNA"/>
</dbReference>
<evidence type="ECO:0000313" key="3">
    <source>
        <dbReference type="Proteomes" id="UP001328107"/>
    </source>
</evidence>
<comment type="caution">
    <text evidence="2">The sequence shown here is derived from an EMBL/GenBank/DDBJ whole genome shotgun (WGS) entry which is preliminary data.</text>
</comment>
<reference evidence="3" key="1">
    <citation type="submission" date="2022-10" db="EMBL/GenBank/DDBJ databases">
        <title>Genome assembly of Pristionchus species.</title>
        <authorList>
            <person name="Yoshida K."/>
            <person name="Sommer R.J."/>
        </authorList>
    </citation>
    <scope>NUCLEOTIDE SEQUENCE [LARGE SCALE GENOMIC DNA]</scope>
    <source>
        <strain evidence="3">RS5460</strain>
    </source>
</reference>
<sequence length="123" mass="14201">HLQKFILDDPSSDSTKKKMRDEFIDRLLPAIKFYTKQADITSFDQALDKAETIELLLAEAHEDESQDIPTLNNNRRPMCDYCNKVGHIFLDCWYRPSTSSRQSGNFTRSSSVSSPMNHSRSRN</sequence>
<accession>A0AAN5D8L3</accession>
<name>A0AAN5D8L3_9BILA</name>
<gene>
    <name evidence="2" type="ORF">PMAYCL1PPCAC_28616</name>
</gene>